<sequence>MGFRASGWCSEAPDFSERVWLADDPFEVRRGFVVLPAYSPNAWHLRACPRSERLLLLPRTTILGRLRGRYRGNERTRVDSREINVNLEEMHTLNFKR</sequence>
<evidence type="ECO:0000313" key="2">
    <source>
        <dbReference type="Proteomes" id="UP000652761"/>
    </source>
</evidence>
<dbReference type="AlphaFoldDB" id="A0A843XES9"/>
<protein>
    <submittedName>
        <fullName evidence="1">Uncharacterized protein</fullName>
    </submittedName>
</protein>
<evidence type="ECO:0000313" key="1">
    <source>
        <dbReference type="EMBL" id="MQM17772.1"/>
    </source>
</evidence>
<comment type="caution">
    <text evidence="1">The sequence shown here is derived from an EMBL/GenBank/DDBJ whole genome shotgun (WGS) entry which is preliminary data.</text>
</comment>
<name>A0A843XES9_COLES</name>
<proteinExistence type="predicted"/>
<accession>A0A843XES9</accession>
<keyword evidence="2" id="KW-1185">Reference proteome</keyword>
<gene>
    <name evidence="1" type="ORF">Taro_050751</name>
</gene>
<reference evidence="1" key="1">
    <citation type="submission" date="2017-07" db="EMBL/GenBank/DDBJ databases">
        <title>Taro Niue Genome Assembly and Annotation.</title>
        <authorList>
            <person name="Atibalentja N."/>
            <person name="Keating K."/>
            <person name="Fields C.J."/>
        </authorList>
    </citation>
    <scope>NUCLEOTIDE SEQUENCE</scope>
    <source>
        <strain evidence="1">Niue_2</strain>
        <tissue evidence="1">Leaf</tissue>
    </source>
</reference>
<dbReference type="EMBL" id="NMUH01007754">
    <property type="protein sequence ID" value="MQM17772.1"/>
    <property type="molecule type" value="Genomic_DNA"/>
</dbReference>
<organism evidence="1 2">
    <name type="scientific">Colocasia esculenta</name>
    <name type="common">Wild taro</name>
    <name type="synonym">Arum esculentum</name>
    <dbReference type="NCBI Taxonomy" id="4460"/>
    <lineage>
        <taxon>Eukaryota</taxon>
        <taxon>Viridiplantae</taxon>
        <taxon>Streptophyta</taxon>
        <taxon>Embryophyta</taxon>
        <taxon>Tracheophyta</taxon>
        <taxon>Spermatophyta</taxon>
        <taxon>Magnoliopsida</taxon>
        <taxon>Liliopsida</taxon>
        <taxon>Araceae</taxon>
        <taxon>Aroideae</taxon>
        <taxon>Colocasieae</taxon>
        <taxon>Colocasia</taxon>
    </lineage>
</organism>
<dbReference type="Proteomes" id="UP000652761">
    <property type="component" value="Unassembled WGS sequence"/>
</dbReference>